<evidence type="ECO:0000313" key="5">
    <source>
        <dbReference type="EMBL" id="MBB2502299.1"/>
    </source>
</evidence>
<dbReference type="Gene3D" id="3.30.300.30">
    <property type="match status" value="1"/>
</dbReference>
<name>A0A8E1W1D6_9PSEU</name>
<dbReference type="InterPro" id="IPR000873">
    <property type="entry name" value="AMP-dep_synth/lig_dom"/>
</dbReference>
<dbReference type="GO" id="GO:0006631">
    <property type="term" value="P:fatty acid metabolic process"/>
    <property type="evidence" value="ECO:0007669"/>
    <property type="project" value="TreeGrafter"/>
</dbReference>
<evidence type="ECO:0000256" key="1">
    <source>
        <dbReference type="ARBA" id="ARBA00006432"/>
    </source>
</evidence>
<proteinExistence type="inferred from homology"/>
<protein>
    <submittedName>
        <fullName evidence="5">AMP-binding protein</fullName>
    </submittedName>
</protein>
<comment type="caution">
    <text evidence="5">The sequence shown here is derived from an EMBL/GenBank/DDBJ whole genome shotgun (WGS) entry which is preliminary data.</text>
</comment>
<dbReference type="InterPro" id="IPR045851">
    <property type="entry name" value="AMP-bd_C_sf"/>
</dbReference>
<dbReference type="InterPro" id="IPR025110">
    <property type="entry name" value="AMP-bd_C"/>
</dbReference>
<dbReference type="Pfam" id="PF13193">
    <property type="entry name" value="AMP-binding_C"/>
    <property type="match status" value="1"/>
</dbReference>
<dbReference type="AlphaFoldDB" id="A0A8E1W1D6"/>
<evidence type="ECO:0000259" key="4">
    <source>
        <dbReference type="Pfam" id="PF13193"/>
    </source>
</evidence>
<reference evidence="5 6" key="1">
    <citation type="submission" date="2020-08" db="EMBL/GenBank/DDBJ databases">
        <title>Amycolatopsis echigonensis JCM 21831.</title>
        <authorList>
            <person name="Tedsree N."/>
            <person name="Kuncharoen N."/>
            <person name="Likhitwitayawuid K."/>
            <person name="Tanasupawat S."/>
        </authorList>
    </citation>
    <scope>NUCLEOTIDE SEQUENCE [LARGE SCALE GENOMIC DNA]</scope>
    <source>
        <strain evidence="5 6">JCM 21831</strain>
    </source>
</reference>
<evidence type="ECO:0000313" key="6">
    <source>
        <dbReference type="Proteomes" id="UP000550260"/>
    </source>
</evidence>
<dbReference type="SUPFAM" id="SSF56801">
    <property type="entry name" value="Acetyl-CoA synthetase-like"/>
    <property type="match status" value="1"/>
</dbReference>
<feature type="domain" description="AMP-binding enzyme C-terminal" evidence="4">
    <location>
        <begin position="241"/>
        <end position="316"/>
    </location>
</feature>
<dbReference type="GO" id="GO:0031956">
    <property type="term" value="F:medium-chain fatty acid-CoA ligase activity"/>
    <property type="evidence" value="ECO:0007669"/>
    <property type="project" value="TreeGrafter"/>
</dbReference>
<keyword evidence="2" id="KW-0436">Ligase</keyword>
<dbReference type="InterPro" id="IPR042099">
    <property type="entry name" value="ANL_N_sf"/>
</dbReference>
<evidence type="ECO:0000256" key="2">
    <source>
        <dbReference type="ARBA" id="ARBA00022598"/>
    </source>
</evidence>
<evidence type="ECO:0000259" key="3">
    <source>
        <dbReference type="Pfam" id="PF00501"/>
    </source>
</evidence>
<dbReference type="Gene3D" id="3.40.50.12780">
    <property type="entry name" value="N-terminal domain of ligase-like"/>
    <property type="match status" value="1"/>
</dbReference>
<dbReference type="EMBL" id="JACJHR010000037">
    <property type="protein sequence ID" value="MBB2502299.1"/>
    <property type="molecule type" value="Genomic_DNA"/>
</dbReference>
<comment type="similarity">
    <text evidence="1">Belongs to the ATP-dependent AMP-binding enzyme family.</text>
</comment>
<feature type="domain" description="AMP-dependent synthetase/ligase" evidence="3">
    <location>
        <begin position="6"/>
        <end position="185"/>
    </location>
</feature>
<dbReference type="PANTHER" id="PTHR43201:SF5">
    <property type="entry name" value="MEDIUM-CHAIN ACYL-COA LIGASE ACSF2, MITOCHONDRIAL"/>
    <property type="match status" value="1"/>
</dbReference>
<dbReference type="Pfam" id="PF00501">
    <property type="entry name" value="AMP-binding"/>
    <property type="match status" value="1"/>
</dbReference>
<sequence>MGAGQDGVVGHGMPNFHCGGTLSLGLRTFLYGQTLLTLTPGGFRDKGVVANFWDIARHYRMTSLLATPTTAAALLAVPGASSEGHCITDFHCGGSTVPLALVRAFHDRFGIWLRENWGMTEVHGTMTGHPGGDREPRVGSAGVPLPHVRVKAVEVDENNAVVRECAPRERGLLVFGTDTVTPGYLAPAPQAELFVQGLGEGRRWASTGDLGTVDEDGYVWIFGRAKDLIIRGGHNIDPVPVEEAVAAHPAVHLAAAIGRPDPLKGELPIAYVQLLEGASADPAELLEFCRTRIQERASVPVEIIVVGQMPLTPVGKISKPALRRDIVERVAGAVAADVLGDSARFQVAVDHSGRRPVAVLTIDQRGDGEEQALRNAFAGYEFGIEIRTAAVAD</sequence>
<gene>
    <name evidence="5" type="ORF">H5411_24575</name>
</gene>
<organism evidence="5 6">
    <name type="scientific">Amycolatopsis echigonensis</name>
    <dbReference type="NCBI Taxonomy" id="2576905"/>
    <lineage>
        <taxon>Bacteria</taxon>
        <taxon>Bacillati</taxon>
        <taxon>Actinomycetota</taxon>
        <taxon>Actinomycetes</taxon>
        <taxon>Pseudonocardiales</taxon>
        <taxon>Pseudonocardiaceae</taxon>
        <taxon>Amycolatopsis</taxon>
    </lineage>
</organism>
<dbReference type="Proteomes" id="UP000550260">
    <property type="component" value="Unassembled WGS sequence"/>
</dbReference>
<accession>A0A8E1W1D6</accession>
<dbReference type="PANTHER" id="PTHR43201">
    <property type="entry name" value="ACYL-COA SYNTHETASE"/>
    <property type="match status" value="1"/>
</dbReference>